<evidence type="ECO:0000313" key="2">
    <source>
        <dbReference type="Proteomes" id="UP000250043"/>
    </source>
</evidence>
<name>A0A8E2DEN3_9APHY</name>
<evidence type="ECO:0000313" key="1">
    <source>
        <dbReference type="EMBL" id="OCH85045.1"/>
    </source>
</evidence>
<protein>
    <submittedName>
        <fullName evidence="1">Uncharacterized protein</fullName>
    </submittedName>
</protein>
<dbReference type="EMBL" id="KV722612">
    <property type="protein sequence ID" value="OCH85045.1"/>
    <property type="molecule type" value="Genomic_DNA"/>
</dbReference>
<dbReference type="AlphaFoldDB" id="A0A8E2DEN3"/>
<dbReference type="Proteomes" id="UP000250043">
    <property type="component" value="Unassembled WGS sequence"/>
</dbReference>
<reference evidence="1 2" key="1">
    <citation type="submission" date="2016-07" db="EMBL/GenBank/DDBJ databases">
        <title>Draft genome of the white-rot fungus Obba rivulosa 3A-2.</title>
        <authorList>
            <consortium name="DOE Joint Genome Institute"/>
            <person name="Miettinen O."/>
            <person name="Riley R."/>
            <person name="Acob R."/>
            <person name="Barry K."/>
            <person name="Cullen D."/>
            <person name="De Vries R."/>
            <person name="Hainaut M."/>
            <person name="Hatakka A."/>
            <person name="Henrissat B."/>
            <person name="Hilden K."/>
            <person name="Kuo R."/>
            <person name="Labutti K."/>
            <person name="Lipzen A."/>
            <person name="Makela M.R."/>
            <person name="Sandor L."/>
            <person name="Spatafora J.W."/>
            <person name="Grigoriev I.V."/>
            <person name="Hibbett D.S."/>
        </authorList>
    </citation>
    <scope>NUCLEOTIDE SEQUENCE [LARGE SCALE GENOMIC DNA]</scope>
    <source>
        <strain evidence="1 2">3A-2</strain>
    </source>
</reference>
<dbReference type="OrthoDB" id="2603665at2759"/>
<proteinExistence type="predicted"/>
<gene>
    <name evidence="1" type="ORF">OBBRIDRAFT_740568</name>
</gene>
<organism evidence="1 2">
    <name type="scientific">Obba rivulosa</name>
    <dbReference type="NCBI Taxonomy" id="1052685"/>
    <lineage>
        <taxon>Eukaryota</taxon>
        <taxon>Fungi</taxon>
        <taxon>Dikarya</taxon>
        <taxon>Basidiomycota</taxon>
        <taxon>Agaricomycotina</taxon>
        <taxon>Agaricomycetes</taxon>
        <taxon>Polyporales</taxon>
        <taxon>Gelatoporiaceae</taxon>
        <taxon>Obba</taxon>
    </lineage>
</organism>
<dbReference type="SUPFAM" id="SSF56801">
    <property type="entry name" value="Acetyl-CoA synthetase-like"/>
    <property type="match status" value="1"/>
</dbReference>
<sequence length="63" mass="7094">MNSIKLTPTEVLLQVAKSRPFATAIRSGKTEWSYAALWQRVRELANKIDELETSGRPIGIYMG</sequence>
<accession>A0A8E2DEN3</accession>
<dbReference type="Gene3D" id="3.40.50.980">
    <property type="match status" value="1"/>
</dbReference>
<keyword evidence="2" id="KW-1185">Reference proteome</keyword>